<evidence type="ECO:0000313" key="3">
    <source>
        <dbReference type="Proteomes" id="UP000692954"/>
    </source>
</evidence>
<comment type="caution">
    <text evidence="2">The sequence shown here is derived from an EMBL/GenBank/DDBJ whole genome shotgun (WGS) entry which is preliminary data.</text>
</comment>
<gene>
    <name evidence="2" type="ORF">PSON_ATCC_30995.1.T0030445</name>
</gene>
<keyword evidence="1" id="KW-0175">Coiled coil</keyword>
<dbReference type="Proteomes" id="UP000692954">
    <property type="component" value="Unassembled WGS sequence"/>
</dbReference>
<name>A0A8S1K708_9CILI</name>
<sequence>MPIEIILSCPALSQEHNIVSEIYTIFQLNVTQLTVGKANNQLCKELRQMRTPNDQQSFGSRQDNLDQMIFQNLPQENQKPLRAKSSLQNIYKQGTPITELEENEGEKLFDHFFKLNISKSDSEFIREPAQKETKTIQSDFLKFVENAIEYHKQSEHHFRSTIKKNPQLEQKIKELAISNRLLANELNRHKQREHEMKNKVKLIQKQFQSKITQLSQKNDWLEELLIKLKIDNENSLLSLKKSLELFQRKCKCQKGMIDKRFKDVKSQIRPQYELQATHSSELSSNTEEEDFQYNFFKRRKSLSKNSDDRQFMQSKIKHPKDYGNDFFLRKKSFQDPYYT</sequence>
<evidence type="ECO:0000256" key="1">
    <source>
        <dbReference type="SAM" id="Coils"/>
    </source>
</evidence>
<dbReference type="AlphaFoldDB" id="A0A8S1K708"/>
<feature type="coiled-coil region" evidence="1">
    <location>
        <begin position="172"/>
        <end position="206"/>
    </location>
</feature>
<proteinExistence type="predicted"/>
<protein>
    <submittedName>
        <fullName evidence="2">Uncharacterized protein</fullName>
    </submittedName>
</protein>
<evidence type="ECO:0000313" key="2">
    <source>
        <dbReference type="EMBL" id="CAD8048850.1"/>
    </source>
</evidence>
<keyword evidence="3" id="KW-1185">Reference proteome</keyword>
<accession>A0A8S1K708</accession>
<organism evidence="2 3">
    <name type="scientific">Paramecium sonneborni</name>
    <dbReference type="NCBI Taxonomy" id="65129"/>
    <lineage>
        <taxon>Eukaryota</taxon>
        <taxon>Sar</taxon>
        <taxon>Alveolata</taxon>
        <taxon>Ciliophora</taxon>
        <taxon>Intramacronucleata</taxon>
        <taxon>Oligohymenophorea</taxon>
        <taxon>Peniculida</taxon>
        <taxon>Parameciidae</taxon>
        <taxon>Paramecium</taxon>
    </lineage>
</organism>
<dbReference type="EMBL" id="CAJJDN010000003">
    <property type="protein sequence ID" value="CAD8048850.1"/>
    <property type="molecule type" value="Genomic_DNA"/>
</dbReference>
<reference evidence="2" key="1">
    <citation type="submission" date="2021-01" db="EMBL/GenBank/DDBJ databases">
        <authorList>
            <consortium name="Genoscope - CEA"/>
            <person name="William W."/>
        </authorList>
    </citation>
    <scope>NUCLEOTIDE SEQUENCE</scope>
</reference>